<reference evidence="4" key="1">
    <citation type="submission" date="2022-07" db="EMBL/GenBank/DDBJ databases">
        <title>Phylogenomic reconstructions and comparative analyses of Kickxellomycotina fungi.</title>
        <authorList>
            <person name="Reynolds N.K."/>
            <person name="Stajich J.E."/>
            <person name="Barry K."/>
            <person name="Grigoriev I.V."/>
            <person name="Crous P."/>
            <person name="Smith M.E."/>
        </authorList>
    </citation>
    <scope>NUCLEOTIDE SEQUENCE</scope>
    <source>
        <strain evidence="4">NRRL 3115</strain>
    </source>
</reference>
<dbReference type="Proteomes" id="UP001151518">
    <property type="component" value="Unassembled WGS sequence"/>
</dbReference>
<accession>A0A9W8KYJ3</accession>
<dbReference type="AlphaFoldDB" id="A0A9W8KYJ3"/>
<dbReference type="GO" id="GO:0019901">
    <property type="term" value="F:protein kinase binding"/>
    <property type="evidence" value="ECO:0007669"/>
    <property type="project" value="TreeGrafter"/>
</dbReference>
<evidence type="ECO:0000256" key="2">
    <source>
        <dbReference type="ARBA" id="ARBA00018874"/>
    </source>
</evidence>
<dbReference type="Pfam" id="PF07855">
    <property type="entry name" value="ATG101"/>
    <property type="match status" value="1"/>
</dbReference>
<dbReference type="GO" id="GO:0000045">
    <property type="term" value="P:autophagosome assembly"/>
    <property type="evidence" value="ECO:0007669"/>
    <property type="project" value="TreeGrafter"/>
</dbReference>
<gene>
    <name evidence="4" type="ORF">GGI25_002935</name>
</gene>
<dbReference type="InterPro" id="IPR012445">
    <property type="entry name" value="ATG101"/>
</dbReference>
<dbReference type="GO" id="GO:1990316">
    <property type="term" value="C:Atg1/ULK1 kinase complex"/>
    <property type="evidence" value="ECO:0007669"/>
    <property type="project" value="TreeGrafter"/>
</dbReference>
<dbReference type="PANTHER" id="PTHR13292">
    <property type="entry name" value="AUTOPHAGY-RELATED PROTEIN 101"/>
    <property type="match status" value="1"/>
</dbReference>
<dbReference type="OrthoDB" id="10259639at2759"/>
<evidence type="ECO:0000256" key="1">
    <source>
        <dbReference type="ARBA" id="ARBA00007130"/>
    </source>
</evidence>
<comment type="caution">
    <text evidence="4">The sequence shown here is derived from an EMBL/GenBank/DDBJ whole genome shotgun (WGS) entry which is preliminary data.</text>
</comment>
<dbReference type="GO" id="GO:0000407">
    <property type="term" value="C:phagophore assembly site"/>
    <property type="evidence" value="ECO:0007669"/>
    <property type="project" value="TreeGrafter"/>
</dbReference>
<dbReference type="PANTHER" id="PTHR13292:SF0">
    <property type="entry name" value="AUTOPHAGY-RELATED PROTEIN 101"/>
    <property type="match status" value="1"/>
</dbReference>
<protein>
    <recommendedName>
        <fullName evidence="2">Autophagy-related protein 101</fullName>
    </recommendedName>
</protein>
<evidence type="ECO:0000256" key="3">
    <source>
        <dbReference type="ARBA" id="ARBA00023006"/>
    </source>
</evidence>
<evidence type="ECO:0000313" key="4">
    <source>
        <dbReference type="EMBL" id="KAJ2677690.1"/>
    </source>
</evidence>
<sequence>MERKVIAQTLTLERSFIQPVVKAVLHTIIFHRYFGNITPKNNCILSSVTYASVDDTDVLDTVDEKVEELMQTLSATGESQSQLSLYFTETKPRKAWFSKSEEVICWEEWTLNVQSKVSKTERELNQMQASAEDQAKRAIFLIIQKIDKNKDHIPLIANSQGNPFPYHIDVNPASGLWSSMIKRAILPSIS</sequence>
<evidence type="ECO:0000313" key="5">
    <source>
        <dbReference type="Proteomes" id="UP001151518"/>
    </source>
</evidence>
<organism evidence="4 5">
    <name type="scientific">Coemansia spiralis</name>
    <dbReference type="NCBI Taxonomy" id="417178"/>
    <lineage>
        <taxon>Eukaryota</taxon>
        <taxon>Fungi</taxon>
        <taxon>Fungi incertae sedis</taxon>
        <taxon>Zoopagomycota</taxon>
        <taxon>Kickxellomycotina</taxon>
        <taxon>Kickxellomycetes</taxon>
        <taxon>Kickxellales</taxon>
        <taxon>Kickxellaceae</taxon>
        <taxon>Coemansia</taxon>
    </lineage>
</organism>
<comment type="similarity">
    <text evidence="1">Belongs to the ATG101 family.</text>
</comment>
<keyword evidence="3" id="KW-0072">Autophagy</keyword>
<proteinExistence type="inferred from homology"/>
<name>A0A9W8KYJ3_9FUNG</name>
<dbReference type="EMBL" id="JANBTW010000029">
    <property type="protein sequence ID" value="KAJ2677690.1"/>
    <property type="molecule type" value="Genomic_DNA"/>
</dbReference>